<comment type="caution">
    <text evidence="1">The sequence shown here is derived from an EMBL/GenBank/DDBJ whole genome shotgun (WGS) entry which is preliminary data.</text>
</comment>
<accession>A0ABD0NN09</accession>
<proteinExistence type="predicted"/>
<name>A0ABD0NN09_CIRMR</name>
<keyword evidence="2" id="KW-1185">Reference proteome</keyword>
<feature type="non-terminal residue" evidence="1">
    <location>
        <position position="49"/>
    </location>
</feature>
<reference evidence="1 2" key="1">
    <citation type="submission" date="2024-05" db="EMBL/GenBank/DDBJ databases">
        <title>Genome sequencing and assembly of Indian major carp, Cirrhinus mrigala (Hamilton, 1822).</title>
        <authorList>
            <person name="Mohindra V."/>
            <person name="Chowdhury L.M."/>
            <person name="Lal K."/>
            <person name="Jena J.K."/>
        </authorList>
    </citation>
    <scope>NUCLEOTIDE SEQUENCE [LARGE SCALE GENOMIC DNA]</scope>
    <source>
        <strain evidence="1">CM1030</strain>
        <tissue evidence="1">Blood</tissue>
    </source>
</reference>
<protein>
    <submittedName>
        <fullName evidence="1">Uncharacterized protein</fullName>
    </submittedName>
</protein>
<dbReference type="AlphaFoldDB" id="A0ABD0NN09"/>
<evidence type="ECO:0000313" key="2">
    <source>
        <dbReference type="Proteomes" id="UP001529510"/>
    </source>
</evidence>
<sequence>LWLWLQFFTEERKICGRSPDATDVTFPEFRPRCDFVHVFFSFFLVAGFI</sequence>
<gene>
    <name evidence="1" type="ORF">M9458_042560</name>
</gene>
<evidence type="ECO:0000313" key="1">
    <source>
        <dbReference type="EMBL" id="KAL0163164.1"/>
    </source>
</evidence>
<organism evidence="1 2">
    <name type="scientific">Cirrhinus mrigala</name>
    <name type="common">Mrigala</name>
    <dbReference type="NCBI Taxonomy" id="683832"/>
    <lineage>
        <taxon>Eukaryota</taxon>
        <taxon>Metazoa</taxon>
        <taxon>Chordata</taxon>
        <taxon>Craniata</taxon>
        <taxon>Vertebrata</taxon>
        <taxon>Euteleostomi</taxon>
        <taxon>Actinopterygii</taxon>
        <taxon>Neopterygii</taxon>
        <taxon>Teleostei</taxon>
        <taxon>Ostariophysi</taxon>
        <taxon>Cypriniformes</taxon>
        <taxon>Cyprinidae</taxon>
        <taxon>Labeoninae</taxon>
        <taxon>Labeonini</taxon>
        <taxon>Cirrhinus</taxon>
    </lineage>
</organism>
<feature type="non-terminal residue" evidence="1">
    <location>
        <position position="1"/>
    </location>
</feature>
<dbReference type="Proteomes" id="UP001529510">
    <property type="component" value="Unassembled WGS sequence"/>
</dbReference>
<dbReference type="EMBL" id="JAMKFB020000021">
    <property type="protein sequence ID" value="KAL0163164.1"/>
    <property type="molecule type" value="Genomic_DNA"/>
</dbReference>